<dbReference type="EMBL" id="OCTN01000011">
    <property type="protein sequence ID" value="SOH95465.1"/>
    <property type="molecule type" value="Genomic_DNA"/>
</dbReference>
<evidence type="ECO:0000256" key="6">
    <source>
        <dbReference type="ARBA" id="ARBA00022764"/>
    </source>
</evidence>
<evidence type="ECO:0000313" key="9">
    <source>
        <dbReference type="Proteomes" id="UP000220034"/>
    </source>
</evidence>
<accession>A0A2C9CWH5</accession>
<evidence type="ECO:0000256" key="1">
    <source>
        <dbReference type="ARBA" id="ARBA00004418"/>
    </source>
</evidence>
<comment type="similarity">
    <text evidence="3">Belongs to the AlgF family.</text>
</comment>
<dbReference type="GO" id="GO:0016740">
    <property type="term" value="F:transferase activity"/>
    <property type="evidence" value="ECO:0007669"/>
    <property type="project" value="UniProtKB-KW"/>
</dbReference>
<organism evidence="8 9">
    <name type="scientific">Pontivivens marinum</name>
    <dbReference type="NCBI Taxonomy" id="1690039"/>
    <lineage>
        <taxon>Bacteria</taxon>
        <taxon>Pseudomonadati</taxon>
        <taxon>Pseudomonadota</taxon>
        <taxon>Alphaproteobacteria</taxon>
        <taxon>Rhodobacterales</taxon>
        <taxon>Paracoccaceae</taxon>
        <taxon>Pontivivens</taxon>
    </lineage>
</organism>
<keyword evidence="8" id="KW-0808">Transferase</keyword>
<evidence type="ECO:0000256" key="3">
    <source>
        <dbReference type="ARBA" id="ARBA00010033"/>
    </source>
</evidence>
<dbReference type="UniPathway" id="UPA00286"/>
<reference evidence="9" key="1">
    <citation type="submission" date="2017-09" db="EMBL/GenBank/DDBJ databases">
        <authorList>
            <person name="Varghese N."/>
            <person name="Submissions S."/>
        </authorList>
    </citation>
    <scope>NUCLEOTIDE SEQUENCE [LARGE SCALE GENOMIC DNA]</scope>
    <source>
        <strain evidence="9">C7</strain>
    </source>
</reference>
<evidence type="ECO:0000256" key="4">
    <source>
        <dbReference type="ARBA" id="ARBA00013964"/>
    </source>
</evidence>
<dbReference type="AlphaFoldDB" id="A0A2C9CWH5"/>
<dbReference type="GO" id="GO:0042121">
    <property type="term" value="P:alginic acid biosynthetic process"/>
    <property type="evidence" value="ECO:0007669"/>
    <property type="project" value="UniProtKB-UniPathway"/>
</dbReference>
<evidence type="ECO:0000256" key="5">
    <source>
        <dbReference type="ARBA" id="ARBA00022729"/>
    </source>
</evidence>
<keyword evidence="6" id="KW-0574">Periplasm</keyword>
<proteinExistence type="inferred from homology"/>
<dbReference type="Proteomes" id="UP000220034">
    <property type="component" value="Unassembled WGS sequence"/>
</dbReference>
<evidence type="ECO:0000256" key="7">
    <source>
        <dbReference type="ARBA" id="ARBA00022841"/>
    </source>
</evidence>
<keyword evidence="5" id="KW-0732">Signal</keyword>
<evidence type="ECO:0000256" key="2">
    <source>
        <dbReference type="ARBA" id="ARBA00005182"/>
    </source>
</evidence>
<gene>
    <name evidence="8" type="ORF">SAMN06273572_11144</name>
</gene>
<keyword evidence="7" id="KW-0016">Alginate biosynthesis</keyword>
<dbReference type="Pfam" id="PF11182">
    <property type="entry name" value="AlgF"/>
    <property type="match status" value="1"/>
</dbReference>
<keyword evidence="9" id="KW-1185">Reference proteome</keyword>
<comment type="subcellular location">
    <subcellularLocation>
        <location evidence="1">Periplasm</location>
    </subcellularLocation>
</comment>
<name>A0A2C9CWH5_9RHOB</name>
<comment type="pathway">
    <text evidence="2">Glycan biosynthesis; alginate biosynthesis.</text>
</comment>
<evidence type="ECO:0000313" key="8">
    <source>
        <dbReference type="EMBL" id="SOH95465.1"/>
    </source>
</evidence>
<protein>
    <recommendedName>
        <fullName evidence="4">Alginate biosynthesis protein AlgF</fullName>
    </recommendedName>
</protein>
<dbReference type="GO" id="GO:0042597">
    <property type="term" value="C:periplasmic space"/>
    <property type="evidence" value="ECO:0007669"/>
    <property type="project" value="UniProtKB-SubCell"/>
</dbReference>
<sequence>MVLSASNLSNVDAGLHYTVIPGPDGAVVIAEPVRDPSKVLVSLYNLGSDPVSLQMGDGSVEIIPPVAAGAAGYREVNPLRVPLAVFTDSQILAPAREISLRRGEDVSFIAQANGNVQILSSGYAEYDPK</sequence>
<dbReference type="InterPro" id="IPR035422">
    <property type="entry name" value="AlgF"/>
</dbReference>